<protein>
    <recommendedName>
        <fullName evidence="1">Cupin type-2 domain-containing protein</fullName>
    </recommendedName>
</protein>
<dbReference type="PANTHER" id="PTHR36156:SF2">
    <property type="entry name" value="CUPIN TYPE-2 DOMAIN-CONTAINING PROTEIN"/>
    <property type="match status" value="1"/>
</dbReference>
<dbReference type="AlphaFoldDB" id="A0A1Q8S6G7"/>
<dbReference type="Gene3D" id="2.60.120.10">
    <property type="entry name" value="Jelly Rolls"/>
    <property type="match status" value="1"/>
</dbReference>
<sequence>MSAESLSELPPPQRVITTHNDKGLAVYAKDFPETLEFWGVRSHTGEPGAFGLGYVTRALPVSLTSDSDMADFREADAHRQRSGLVQHGGTVLRYVDFAPNSASPMHRTASLDYGIVIKGELMCELDSGERRLLKPGDVAIQRGTMHQWLNVTDSWARMVFMLIHATEPEVGGKKLSEDLGGMQGVPSSH</sequence>
<name>A0A1Q8S6G7_9PEZI</name>
<evidence type="ECO:0000259" key="1">
    <source>
        <dbReference type="Pfam" id="PF07883"/>
    </source>
</evidence>
<dbReference type="InterPro" id="IPR047142">
    <property type="entry name" value="OryJ/VirC-like"/>
</dbReference>
<dbReference type="Pfam" id="PF07883">
    <property type="entry name" value="Cupin_2"/>
    <property type="match status" value="1"/>
</dbReference>
<dbReference type="EMBL" id="MPGH01000011">
    <property type="protein sequence ID" value="OLN97020.1"/>
    <property type="molecule type" value="Genomic_DNA"/>
</dbReference>
<dbReference type="PANTHER" id="PTHR36156">
    <property type="entry name" value="SLR2101 PROTEIN"/>
    <property type="match status" value="1"/>
</dbReference>
<dbReference type="Proteomes" id="UP000186583">
    <property type="component" value="Unassembled WGS sequence"/>
</dbReference>
<keyword evidence="3" id="KW-1185">Reference proteome</keyword>
<comment type="caution">
    <text evidence="2">The sequence shown here is derived from an EMBL/GenBank/DDBJ whole genome shotgun (WGS) entry which is preliminary data.</text>
</comment>
<evidence type="ECO:0000313" key="3">
    <source>
        <dbReference type="Proteomes" id="UP000186583"/>
    </source>
</evidence>
<reference evidence="2 3" key="1">
    <citation type="submission" date="2016-11" db="EMBL/GenBank/DDBJ databases">
        <title>Draft Genome Assembly of Colletotrichum chlorophyti a pathogen of herbaceous plants.</title>
        <authorList>
            <person name="Gan P."/>
            <person name="Narusaka M."/>
            <person name="Tsushima A."/>
            <person name="Narusaka Y."/>
            <person name="Takano Y."/>
            <person name="Shirasu K."/>
        </authorList>
    </citation>
    <scope>NUCLEOTIDE SEQUENCE [LARGE SCALE GENOMIC DNA]</scope>
    <source>
        <strain evidence="2 3">NTL11</strain>
    </source>
</reference>
<gene>
    <name evidence="2" type="ORF">CCHL11_02033</name>
</gene>
<accession>A0A1Q8S6G7</accession>
<dbReference type="InterPro" id="IPR011051">
    <property type="entry name" value="RmlC_Cupin_sf"/>
</dbReference>
<dbReference type="STRING" id="708187.A0A1Q8S6G7"/>
<proteinExistence type="predicted"/>
<dbReference type="InterPro" id="IPR013096">
    <property type="entry name" value="Cupin_2"/>
</dbReference>
<dbReference type="Gene3D" id="2.20.70.150">
    <property type="match status" value="1"/>
</dbReference>
<feature type="domain" description="Cupin type-2" evidence="1">
    <location>
        <begin position="94"/>
        <end position="160"/>
    </location>
</feature>
<evidence type="ECO:0000313" key="2">
    <source>
        <dbReference type="EMBL" id="OLN97020.1"/>
    </source>
</evidence>
<dbReference type="CDD" id="cd02231">
    <property type="entry name" value="cupin_BLL6423-like"/>
    <property type="match status" value="1"/>
</dbReference>
<dbReference type="InterPro" id="IPR014710">
    <property type="entry name" value="RmlC-like_jellyroll"/>
</dbReference>
<dbReference type="SUPFAM" id="SSF51182">
    <property type="entry name" value="RmlC-like cupins"/>
    <property type="match status" value="1"/>
</dbReference>
<dbReference type="OrthoDB" id="5840532at2759"/>
<organism evidence="2 3">
    <name type="scientific">Colletotrichum chlorophyti</name>
    <dbReference type="NCBI Taxonomy" id="708187"/>
    <lineage>
        <taxon>Eukaryota</taxon>
        <taxon>Fungi</taxon>
        <taxon>Dikarya</taxon>
        <taxon>Ascomycota</taxon>
        <taxon>Pezizomycotina</taxon>
        <taxon>Sordariomycetes</taxon>
        <taxon>Hypocreomycetidae</taxon>
        <taxon>Glomerellales</taxon>
        <taxon>Glomerellaceae</taxon>
        <taxon>Colletotrichum</taxon>
    </lineage>
</organism>